<accession>A0A9D1VKV7</accession>
<sequence>MSKKQIKRIIFMGLGCAVLLIAAVIYSLLYNEGRWVKEMDMSTYVFSPKDIPMLAAGVLIAVYAVYILVLCVRNALSKKYPDKKYSRTISPGWGFCGIFGFLGFGGFWTYDKYGEIFPFVFFLFFGFFGLFFEGKLSHTLEDELFQENRRKAQLKAYKTGFRLLFIVIWLMGLGMFSRNVEWCAIFMLISVSFIYALVLFLSNYFLYRYEKGE</sequence>
<feature type="transmembrane region" description="Helical" evidence="1">
    <location>
        <begin position="116"/>
        <end position="132"/>
    </location>
</feature>
<name>A0A9D1VKV7_9FIRM</name>
<feature type="transmembrane region" description="Helical" evidence="1">
    <location>
        <begin position="51"/>
        <end position="72"/>
    </location>
</feature>
<comment type="caution">
    <text evidence="2">The sequence shown here is derived from an EMBL/GenBank/DDBJ whole genome shotgun (WGS) entry which is preliminary data.</text>
</comment>
<reference evidence="2" key="2">
    <citation type="submission" date="2021-04" db="EMBL/GenBank/DDBJ databases">
        <authorList>
            <person name="Gilroy R."/>
        </authorList>
    </citation>
    <scope>NUCLEOTIDE SEQUENCE</scope>
    <source>
        <strain evidence="2">ChiHjej12B11-1927</strain>
    </source>
</reference>
<feature type="transmembrane region" description="Helical" evidence="1">
    <location>
        <begin position="92"/>
        <end position="110"/>
    </location>
</feature>
<dbReference type="Proteomes" id="UP000824230">
    <property type="component" value="Unassembled WGS sequence"/>
</dbReference>
<evidence type="ECO:0000256" key="1">
    <source>
        <dbReference type="SAM" id="Phobius"/>
    </source>
</evidence>
<keyword evidence="1" id="KW-0472">Membrane</keyword>
<dbReference type="InterPro" id="IPR019235">
    <property type="entry name" value="DUF2178_TM"/>
</dbReference>
<proteinExistence type="predicted"/>
<dbReference type="Pfam" id="PF09946">
    <property type="entry name" value="DUF2178"/>
    <property type="match status" value="1"/>
</dbReference>
<gene>
    <name evidence="2" type="ORF">H9738_05400</name>
</gene>
<organism evidence="2 3">
    <name type="scientific">Candidatus Blautia pullistercoris</name>
    <dbReference type="NCBI Taxonomy" id="2838499"/>
    <lineage>
        <taxon>Bacteria</taxon>
        <taxon>Bacillati</taxon>
        <taxon>Bacillota</taxon>
        <taxon>Clostridia</taxon>
        <taxon>Lachnospirales</taxon>
        <taxon>Lachnospiraceae</taxon>
        <taxon>Blautia</taxon>
    </lineage>
</organism>
<evidence type="ECO:0000313" key="2">
    <source>
        <dbReference type="EMBL" id="HIX37292.1"/>
    </source>
</evidence>
<reference evidence="2" key="1">
    <citation type="journal article" date="2021" name="PeerJ">
        <title>Extensive microbial diversity within the chicken gut microbiome revealed by metagenomics and culture.</title>
        <authorList>
            <person name="Gilroy R."/>
            <person name="Ravi A."/>
            <person name="Getino M."/>
            <person name="Pursley I."/>
            <person name="Horton D.L."/>
            <person name="Alikhan N.F."/>
            <person name="Baker D."/>
            <person name="Gharbi K."/>
            <person name="Hall N."/>
            <person name="Watson M."/>
            <person name="Adriaenssens E.M."/>
            <person name="Foster-Nyarko E."/>
            <person name="Jarju S."/>
            <person name="Secka A."/>
            <person name="Antonio M."/>
            <person name="Oren A."/>
            <person name="Chaudhuri R.R."/>
            <person name="La Ragione R."/>
            <person name="Hildebrand F."/>
            <person name="Pallen M.J."/>
        </authorList>
    </citation>
    <scope>NUCLEOTIDE SEQUENCE</scope>
    <source>
        <strain evidence="2">ChiHjej12B11-1927</strain>
    </source>
</reference>
<dbReference type="EMBL" id="DXFG01000100">
    <property type="protein sequence ID" value="HIX37292.1"/>
    <property type="molecule type" value="Genomic_DNA"/>
</dbReference>
<feature type="transmembrane region" description="Helical" evidence="1">
    <location>
        <begin position="9"/>
        <end position="31"/>
    </location>
</feature>
<dbReference type="AlphaFoldDB" id="A0A9D1VKV7"/>
<evidence type="ECO:0000313" key="3">
    <source>
        <dbReference type="Proteomes" id="UP000824230"/>
    </source>
</evidence>
<protein>
    <submittedName>
        <fullName evidence="2">DUF3796 domain-containing protein</fullName>
    </submittedName>
</protein>
<keyword evidence="1" id="KW-1133">Transmembrane helix</keyword>
<feature type="transmembrane region" description="Helical" evidence="1">
    <location>
        <begin position="159"/>
        <end position="178"/>
    </location>
</feature>
<feature type="transmembrane region" description="Helical" evidence="1">
    <location>
        <begin position="184"/>
        <end position="207"/>
    </location>
</feature>
<keyword evidence="1" id="KW-0812">Transmembrane</keyword>